<comment type="subcellular location">
    <subcellularLocation>
        <location evidence="5">Nucleus</location>
    </subcellularLocation>
    <subcellularLocation>
        <location evidence="5">Cytoplasm</location>
    </subcellularLocation>
</comment>
<evidence type="ECO:0000256" key="1">
    <source>
        <dbReference type="ARBA" id="ARBA00022737"/>
    </source>
</evidence>
<dbReference type="SUPFAM" id="SSF46934">
    <property type="entry name" value="UBA-like"/>
    <property type="match status" value="2"/>
</dbReference>
<dbReference type="Gene3D" id="3.10.20.90">
    <property type="entry name" value="Phosphatidylinositol 3-kinase Catalytic Subunit, Chain A, domain 1"/>
    <property type="match status" value="1"/>
</dbReference>
<keyword evidence="1" id="KW-0677">Repeat</keyword>
<evidence type="ECO:0000259" key="8">
    <source>
        <dbReference type="PROSITE" id="PS50053"/>
    </source>
</evidence>
<feature type="region of interest" description="Disordered" evidence="6">
    <location>
        <begin position="78"/>
        <end position="148"/>
    </location>
</feature>
<dbReference type="Gene3D" id="1.10.8.10">
    <property type="entry name" value="DNA helicase RuvA subunit, C-terminal domain"/>
    <property type="match status" value="2"/>
</dbReference>
<evidence type="ECO:0000256" key="2">
    <source>
        <dbReference type="ARBA" id="ARBA00022763"/>
    </source>
</evidence>
<name>A0A913ZDU4_PATMI</name>
<dbReference type="GO" id="GO:0006289">
    <property type="term" value="P:nucleotide-excision repair"/>
    <property type="evidence" value="ECO:0007669"/>
    <property type="project" value="UniProtKB-UniRule"/>
</dbReference>
<keyword evidence="3 5" id="KW-0234">DNA repair</keyword>
<evidence type="ECO:0000256" key="5">
    <source>
        <dbReference type="RuleBase" id="RU367049"/>
    </source>
</evidence>
<dbReference type="CDD" id="cd14280">
    <property type="entry name" value="UBA1_Rad23_like"/>
    <property type="match status" value="1"/>
</dbReference>
<evidence type="ECO:0000313" key="9">
    <source>
        <dbReference type="EnsemblMetazoa" id="XP_038049659.1"/>
    </source>
</evidence>
<evidence type="ECO:0000259" key="7">
    <source>
        <dbReference type="PROSITE" id="PS50030"/>
    </source>
</evidence>
<feature type="compositionally biased region" description="Low complexity" evidence="6">
    <location>
        <begin position="78"/>
        <end position="102"/>
    </location>
</feature>
<comment type="function">
    <text evidence="5">Multiubiquitin chain receptor involved in modulation of proteasomal degradation. Involved in nucleotide excision repair.</text>
</comment>
<evidence type="ECO:0000313" key="10">
    <source>
        <dbReference type="Proteomes" id="UP000887568"/>
    </source>
</evidence>
<dbReference type="GO" id="GO:0070628">
    <property type="term" value="F:proteasome binding"/>
    <property type="evidence" value="ECO:0007669"/>
    <property type="project" value="TreeGrafter"/>
</dbReference>
<dbReference type="SMART" id="SM00165">
    <property type="entry name" value="UBA"/>
    <property type="match status" value="2"/>
</dbReference>
<feature type="domain" description="UBA" evidence="7">
    <location>
        <begin position="158"/>
        <end position="198"/>
    </location>
</feature>
<evidence type="ECO:0000256" key="6">
    <source>
        <dbReference type="SAM" id="MobiDB-lite"/>
    </source>
</evidence>
<dbReference type="SMART" id="SM00727">
    <property type="entry name" value="STI1"/>
    <property type="match status" value="1"/>
</dbReference>
<dbReference type="SUPFAM" id="SSF101238">
    <property type="entry name" value="XPC-binding domain"/>
    <property type="match status" value="1"/>
</dbReference>
<comment type="similarity">
    <text evidence="5">Belongs to the RAD23 family.</text>
</comment>
<dbReference type="GO" id="GO:0031593">
    <property type="term" value="F:polyubiquitin modification-dependent protein binding"/>
    <property type="evidence" value="ECO:0007669"/>
    <property type="project" value="UniProtKB-UniRule"/>
</dbReference>
<keyword evidence="4 5" id="KW-0539">Nucleus</keyword>
<proteinExistence type="inferred from homology"/>
<keyword evidence="10" id="KW-1185">Reference proteome</keyword>
<dbReference type="InterPro" id="IPR036353">
    <property type="entry name" value="XPC-bd_sf"/>
</dbReference>
<dbReference type="Pfam" id="PF09280">
    <property type="entry name" value="XPC-binding"/>
    <property type="match status" value="1"/>
</dbReference>
<feature type="compositionally biased region" description="Polar residues" evidence="6">
    <location>
        <begin position="293"/>
        <end position="311"/>
    </location>
</feature>
<dbReference type="PRINTS" id="PR01839">
    <property type="entry name" value="RAD23PROTEIN"/>
</dbReference>
<sequence>MLITLKTLQQKTFKVEIEESLTVKELKAKIEAETGKDFPAAGQKLIYAGKILNDDQKIGDYKIDEKSFVVVMLTKPKAAPKASEPAQQETPATPAAAASETPPAAPVQVTDAKPAEKPAEEKKEDAPATTTSSSSTTTSTGSAAGSLSTAESMLVTGSEYDKMLDELVAMGFERERAKRALQASFNNPDRAVEYLTTEIPTMPNVEQQPQQPQQESTGGTAENPLAFLKDSPVFIQMRQAVQTDPAMLQTVIQQLGQANPELLQLITQHQEQFIAMLNEPLPETAGQTGGQVGSQPAGETTPQSGGQTTAGQPVGRPVGEGPPQAPPGVHYISLTEQERQSVEMLQALGFSQEEVLQIYLACEKNENLAANLLLQQKNEEQN</sequence>
<dbReference type="GO" id="GO:0005654">
    <property type="term" value="C:nucleoplasm"/>
    <property type="evidence" value="ECO:0007669"/>
    <property type="project" value="TreeGrafter"/>
</dbReference>
<dbReference type="GO" id="GO:0043130">
    <property type="term" value="F:ubiquitin binding"/>
    <property type="evidence" value="ECO:0007669"/>
    <property type="project" value="UniProtKB-UniRule"/>
</dbReference>
<feature type="domain" description="UBA" evidence="7">
    <location>
        <begin position="335"/>
        <end position="376"/>
    </location>
</feature>
<dbReference type="InterPro" id="IPR029071">
    <property type="entry name" value="Ubiquitin-like_domsf"/>
</dbReference>
<dbReference type="Gene3D" id="1.10.10.540">
    <property type="entry name" value="XPC-binding domain"/>
    <property type="match status" value="1"/>
</dbReference>
<dbReference type="InterPro" id="IPR009060">
    <property type="entry name" value="UBA-like_sf"/>
</dbReference>
<dbReference type="InterPro" id="IPR015940">
    <property type="entry name" value="UBA"/>
</dbReference>
<dbReference type="FunFam" id="1.10.8.10:FF:000002">
    <property type="entry name" value="UV excision repair protein RAD23 homolog"/>
    <property type="match status" value="1"/>
</dbReference>
<reference evidence="9" key="1">
    <citation type="submission" date="2022-11" db="UniProtKB">
        <authorList>
            <consortium name="EnsemblMetazoa"/>
        </authorList>
    </citation>
    <scope>IDENTIFICATION</scope>
</reference>
<feature type="compositionally biased region" description="Low complexity" evidence="6">
    <location>
        <begin position="127"/>
        <end position="148"/>
    </location>
</feature>
<dbReference type="PANTHER" id="PTHR10621:SF0">
    <property type="entry name" value="UV EXCISION REPAIR PROTEIN RAD23"/>
    <property type="match status" value="1"/>
</dbReference>
<dbReference type="GO" id="GO:0005829">
    <property type="term" value="C:cytosol"/>
    <property type="evidence" value="ECO:0007669"/>
    <property type="project" value="TreeGrafter"/>
</dbReference>
<dbReference type="RefSeq" id="XP_038049659.1">
    <property type="nucleotide sequence ID" value="XM_038193731.1"/>
</dbReference>
<dbReference type="InterPro" id="IPR000626">
    <property type="entry name" value="Ubiquitin-like_dom"/>
</dbReference>
<feature type="compositionally biased region" description="Basic and acidic residues" evidence="6">
    <location>
        <begin position="113"/>
        <end position="126"/>
    </location>
</feature>
<dbReference type="FunFam" id="3.10.20.90:FF:000254">
    <property type="entry name" value="UV excision repair protein Rad23"/>
    <property type="match status" value="1"/>
</dbReference>
<dbReference type="Pfam" id="PF00240">
    <property type="entry name" value="ubiquitin"/>
    <property type="match status" value="1"/>
</dbReference>
<organism evidence="9 10">
    <name type="scientific">Patiria miniata</name>
    <name type="common">Bat star</name>
    <name type="synonym">Asterina miniata</name>
    <dbReference type="NCBI Taxonomy" id="46514"/>
    <lineage>
        <taxon>Eukaryota</taxon>
        <taxon>Metazoa</taxon>
        <taxon>Echinodermata</taxon>
        <taxon>Eleutherozoa</taxon>
        <taxon>Asterozoa</taxon>
        <taxon>Asteroidea</taxon>
        <taxon>Valvatacea</taxon>
        <taxon>Valvatida</taxon>
        <taxon>Asterinidae</taxon>
        <taxon>Patiria</taxon>
    </lineage>
</organism>
<dbReference type="PANTHER" id="PTHR10621">
    <property type="entry name" value="UV EXCISION REPAIR PROTEIN RAD23"/>
    <property type="match status" value="1"/>
</dbReference>
<feature type="domain" description="Ubiquitin-like" evidence="8">
    <location>
        <begin position="1"/>
        <end position="78"/>
    </location>
</feature>
<evidence type="ECO:0000256" key="4">
    <source>
        <dbReference type="ARBA" id="ARBA00023242"/>
    </source>
</evidence>
<protein>
    <recommendedName>
        <fullName evidence="5">UV excision repair protein RAD23</fullName>
    </recommendedName>
</protein>
<dbReference type="EnsemblMetazoa" id="XM_038193731.1">
    <property type="protein sequence ID" value="XP_038049659.1"/>
    <property type="gene ID" value="LOC119723168"/>
</dbReference>
<accession>A0A913ZDU4</accession>
<keyword evidence="5" id="KW-0963">Cytoplasm</keyword>
<dbReference type="SMART" id="SM00213">
    <property type="entry name" value="UBQ"/>
    <property type="match status" value="1"/>
</dbReference>
<dbReference type="OMA" id="WLTPTKQ"/>
<dbReference type="InterPro" id="IPR004806">
    <property type="entry name" value="Rad23"/>
</dbReference>
<dbReference type="Proteomes" id="UP000887568">
    <property type="component" value="Unplaced"/>
</dbReference>
<dbReference type="InterPro" id="IPR015360">
    <property type="entry name" value="XPC-bd"/>
</dbReference>
<dbReference type="OrthoDB" id="419317at2759"/>
<dbReference type="CDD" id="cd01805">
    <property type="entry name" value="Ubl_Rad23"/>
    <property type="match status" value="1"/>
</dbReference>
<dbReference type="Pfam" id="PF00627">
    <property type="entry name" value="UBA"/>
    <property type="match status" value="2"/>
</dbReference>
<dbReference type="GO" id="GO:0003684">
    <property type="term" value="F:damaged DNA binding"/>
    <property type="evidence" value="ECO:0007669"/>
    <property type="project" value="UniProtKB-UniRule"/>
</dbReference>
<dbReference type="SUPFAM" id="SSF54236">
    <property type="entry name" value="Ubiquitin-like"/>
    <property type="match status" value="1"/>
</dbReference>
<dbReference type="AlphaFoldDB" id="A0A913ZDU4"/>
<feature type="region of interest" description="Disordered" evidence="6">
    <location>
        <begin position="282"/>
        <end position="329"/>
    </location>
</feature>
<keyword evidence="2 5" id="KW-0227">DNA damage</keyword>
<dbReference type="InterPro" id="IPR006636">
    <property type="entry name" value="STI1_HS-bd"/>
</dbReference>
<dbReference type="GO" id="GO:0043161">
    <property type="term" value="P:proteasome-mediated ubiquitin-dependent protein catabolic process"/>
    <property type="evidence" value="ECO:0007669"/>
    <property type="project" value="UniProtKB-UniRule"/>
</dbReference>
<dbReference type="GeneID" id="119723168"/>
<dbReference type="PROSITE" id="PS50053">
    <property type="entry name" value="UBIQUITIN_2"/>
    <property type="match status" value="1"/>
</dbReference>
<dbReference type="PROSITE" id="PS50030">
    <property type="entry name" value="UBA"/>
    <property type="match status" value="2"/>
</dbReference>
<dbReference type="FunFam" id="1.10.8.10:FF:000003">
    <property type="entry name" value="UV excision repair protein RAD23 homolog"/>
    <property type="match status" value="1"/>
</dbReference>
<evidence type="ECO:0000256" key="3">
    <source>
        <dbReference type="ARBA" id="ARBA00023204"/>
    </source>
</evidence>
<dbReference type="FunFam" id="1.10.10.540:FF:000001">
    <property type="entry name" value="UV excision repair protein RAD23 B"/>
    <property type="match status" value="1"/>
</dbReference>